<dbReference type="Proteomes" id="UP000245125">
    <property type="component" value="Unassembled WGS sequence"/>
</dbReference>
<dbReference type="PANTHER" id="PTHR36535">
    <property type="entry name" value="YALI0E30327P"/>
    <property type="match status" value="1"/>
</dbReference>
<sequence length="148" mass="15910">MISVIIKLLATLAAGLFSGAAIYVNLVEHPARMQCGTALAVTEFAPSYKRATVMQASLAAFGSINGITAWLLSSGITWLIGGIFLGAVIPFTLIVMFPVNKKLLDPSLDKSSENAAELLSRWGRLHSMRSFLSLASFLIFIMSLVFVT</sequence>
<dbReference type="Pfam" id="PF08592">
    <property type="entry name" value="Anthrone_oxy"/>
    <property type="match status" value="1"/>
</dbReference>
<evidence type="ECO:0000313" key="3">
    <source>
        <dbReference type="Proteomes" id="UP000245125"/>
    </source>
</evidence>
<protein>
    <recommendedName>
        <fullName evidence="4">DUF1772 domain-containing protein</fullName>
    </recommendedName>
</protein>
<keyword evidence="3" id="KW-1185">Reference proteome</keyword>
<keyword evidence="1" id="KW-0472">Membrane</keyword>
<reference evidence="3" key="1">
    <citation type="submission" date="2018-03" db="EMBL/GenBank/DDBJ databases">
        <authorList>
            <person name="Zecchin S."/>
        </authorList>
    </citation>
    <scope>NUCLEOTIDE SEQUENCE [LARGE SCALE GENOMIC DNA]</scope>
</reference>
<gene>
    <name evidence="2" type="ORF">NBG4_900005</name>
</gene>
<organism evidence="2 3">
    <name type="scientific">Candidatus Sulfobium mesophilum</name>
    <dbReference type="NCBI Taxonomy" id="2016548"/>
    <lineage>
        <taxon>Bacteria</taxon>
        <taxon>Pseudomonadati</taxon>
        <taxon>Nitrospirota</taxon>
        <taxon>Nitrospiria</taxon>
        <taxon>Nitrospirales</taxon>
        <taxon>Nitrospiraceae</taxon>
        <taxon>Candidatus Sulfobium</taxon>
    </lineage>
</organism>
<keyword evidence="1" id="KW-0812">Transmembrane</keyword>
<accession>A0A2U3QL30</accession>
<dbReference type="PANTHER" id="PTHR36535:SF1">
    <property type="entry name" value="DUF1772 DOMAIN-CONTAINING PROTEIN"/>
    <property type="match status" value="1"/>
</dbReference>
<evidence type="ECO:0000313" key="2">
    <source>
        <dbReference type="EMBL" id="SPQ02114.1"/>
    </source>
</evidence>
<feature type="transmembrane region" description="Helical" evidence="1">
    <location>
        <begin position="79"/>
        <end position="99"/>
    </location>
</feature>
<feature type="transmembrane region" description="Helical" evidence="1">
    <location>
        <begin position="128"/>
        <end position="147"/>
    </location>
</feature>
<proteinExistence type="predicted"/>
<evidence type="ECO:0000256" key="1">
    <source>
        <dbReference type="SAM" id="Phobius"/>
    </source>
</evidence>
<name>A0A2U3QL30_9BACT</name>
<feature type="transmembrane region" description="Helical" evidence="1">
    <location>
        <begin position="53"/>
        <end position="72"/>
    </location>
</feature>
<dbReference type="OrthoDB" id="7041743at2"/>
<dbReference type="AlphaFoldDB" id="A0A2U3QL30"/>
<dbReference type="EMBL" id="OUUY01000142">
    <property type="protein sequence ID" value="SPQ02114.1"/>
    <property type="molecule type" value="Genomic_DNA"/>
</dbReference>
<dbReference type="InterPro" id="IPR013901">
    <property type="entry name" value="Anthrone_oxy"/>
</dbReference>
<evidence type="ECO:0008006" key="4">
    <source>
        <dbReference type="Google" id="ProtNLM"/>
    </source>
</evidence>
<keyword evidence="1" id="KW-1133">Transmembrane helix</keyword>